<dbReference type="KEGG" id="pbf:CFX0092_B0205"/>
<feature type="region of interest" description="Disordered" evidence="7">
    <location>
        <begin position="282"/>
        <end position="319"/>
    </location>
</feature>
<dbReference type="InterPro" id="IPR000719">
    <property type="entry name" value="Prot_kinase_dom"/>
</dbReference>
<dbReference type="GO" id="GO:0005524">
    <property type="term" value="F:ATP binding"/>
    <property type="evidence" value="ECO:0007669"/>
    <property type="project" value="UniProtKB-UniRule"/>
</dbReference>
<keyword evidence="4 10" id="KW-0418">Kinase</keyword>
<keyword evidence="8" id="KW-0472">Membrane</keyword>
<dbReference type="PROSITE" id="PS00108">
    <property type="entry name" value="PROTEIN_KINASE_ST"/>
    <property type="match status" value="1"/>
</dbReference>
<dbReference type="Gene3D" id="1.10.510.10">
    <property type="entry name" value="Transferase(Phosphotransferase) domain 1"/>
    <property type="match status" value="1"/>
</dbReference>
<evidence type="ECO:0000256" key="5">
    <source>
        <dbReference type="ARBA" id="ARBA00022840"/>
    </source>
</evidence>
<dbReference type="PANTHER" id="PTHR43289:SF6">
    <property type="entry name" value="SERINE_THREONINE-PROTEIN KINASE NEKL-3"/>
    <property type="match status" value="1"/>
</dbReference>
<dbReference type="PROSITE" id="PS00107">
    <property type="entry name" value="PROTEIN_KINASE_ATP"/>
    <property type="match status" value="1"/>
</dbReference>
<evidence type="ECO:0000259" key="9">
    <source>
        <dbReference type="PROSITE" id="PS50011"/>
    </source>
</evidence>
<gene>
    <name evidence="10" type="ORF">CFX0092_B0205</name>
</gene>
<dbReference type="Gene3D" id="2.60.40.10">
    <property type="entry name" value="Immunoglobulins"/>
    <property type="match status" value="1"/>
</dbReference>
<dbReference type="InterPro" id="IPR011009">
    <property type="entry name" value="Kinase-like_dom_sf"/>
</dbReference>
<evidence type="ECO:0000313" key="10">
    <source>
        <dbReference type="EMBL" id="CUS05739.1"/>
    </source>
</evidence>
<dbReference type="InterPro" id="IPR013783">
    <property type="entry name" value="Ig-like_fold"/>
</dbReference>
<dbReference type="OrthoDB" id="152669at2"/>
<name>A0A160T7U2_9CHLR</name>
<dbReference type="EMBL" id="LN890656">
    <property type="protein sequence ID" value="CUS05739.1"/>
    <property type="molecule type" value="Genomic_DNA"/>
</dbReference>
<dbReference type="SUPFAM" id="SSF56112">
    <property type="entry name" value="Protein kinase-like (PK-like)"/>
    <property type="match status" value="1"/>
</dbReference>
<dbReference type="Gene3D" id="3.30.200.20">
    <property type="entry name" value="Phosphorylase Kinase, domain 1"/>
    <property type="match status" value="1"/>
</dbReference>
<dbReference type="PANTHER" id="PTHR43289">
    <property type="entry name" value="MITOGEN-ACTIVATED PROTEIN KINASE KINASE KINASE 20-RELATED"/>
    <property type="match status" value="1"/>
</dbReference>
<dbReference type="CDD" id="cd14014">
    <property type="entry name" value="STKc_PknB_like"/>
    <property type="match status" value="1"/>
</dbReference>
<evidence type="ECO:0000256" key="3">
    <source>
        <dbReference type="ARBA" id="ARBA00022741"/>
    </source>
</evidence>
<accession>A0A160T7U2</accession>
<feature type="binding site" evidence="6">
    <location>
        <position position="39"/>
    </location>
    <ligand>
        <name>ATP</name>
        <dbReference type="ChEBI" id="CHEBI:30616"/>
    </ligand>
</feature>
<keyword evidence="2 10" id="KW-0808">Transferase</keyword>
<dbReference type="PROSITE" id="PS50011">
    <property type="entry name" value="PROTEIN_KINASE_DOM"/>
    <property type="match status" value="1"/>
</dbReference>
<evidence type="ECO:0000256" key="8">
    <source>
        <dbReference type="SAM" id="Phobius"/>
    </source>
</evidence>
<evidence type="ECO:0000256" key="4">
    <source>
        <dbReference type="ARBA" id="ARBA00022777"/>
    </source>
</evidence>
<dbReference type="GO" id="GO:0004674">
    <property type="term" value="F:protein serine/threonine kinase activity"/>
    <property type="evidence" value="ECO:0007669"/>
    <property type="project" value="UniProtKB-EC"/>
</dbReference>
<organism evidence="10 11">
    <name type="scientific">Candidatus Promineifilum breve</name>
    <dbReference type="NCBI Taxonomy" id="1806508"/>
    <lineage>
        <taxon>Bacteria</taxon>
        <taxon>Bacillati</taxon>
        <taxon>Chloroflexota</taxon>
        <taxon>Ardenticatenia</taxon>
        <taxon>Candidatus Promineifilales</taxon>
        <taxon>Candidatus Promineifilaceae</taxon>
        <taxon>Candidatus Promineifilum</taxon>
    </lineage>
</organism>
<reference evidence="10" key="1">
    <citation type="submission" date="2016-01" db="EMBL/GenBank/DDBJ databases">
        <authorList>
            <person name="Mcilroy J.S."/>
            <person name="Karst M S."/>
            <person name="Albertsen M."/>
        </authorList>
    </citation>
    <scope>NUCLEOTIDE SEQUENCE</scope>
    <source>
        <strain evidence="10">Cfx-K</strain>
    </source>
</reference>
<keyword evidence="8" id="KW-0812">Transmembrane</keyword>
<evidence type="ECO:0000256" key="1">
    <source>
        <dbReference type="ARBA" id="ARBA00012513"/>
    </source>
</evidence>
<dbReference type="InterPro" id="IPR008271">
    <property type="entry name" value="Ser/Thr_kinase_AS"/>
</dbReference>
<feature type="transmembrane region" description="Helical" evidence="8">
    <location>
        <begin position="327"/>
        <end position="347"/>
    </location>
</feature>
<dbReference type="Proteomes" id="UP000215027">
    <property type="component" value="Chromosome II"/>
</dbReference>
<keyword evidence="8" id="KW-1133">Transmembrane helix</keyword>
<sequence length="718" mass="75251">MNQNPQIGPYTLQRLLGGGGMADVYLAWDNANRWPVALKLLRAATGQDARMLQRFEREAALLMKLRHPHIIQVYDAGQTDDGRPYIAMEYVTGGDLVDLIQQRKGNKLAVSEALYLMRRVAGAMAYAHERGIVHRDLKPSNILLRADTGEPVIADLGIAALAGAKPLTGTMEALGTPQYMAPEQGAHHGAADGRADVYAIGVMLYELLSGRLPFEGDNGWALLLQKQQADAPPVLSQRRDLDPRLAAVVDTCLRRDPAARYPTAGALATALDAFLPADARPPAPVAARRKKDGDAATPLGPLTPGGALSSTGRVTPVGAAQKRRSPVGWIAALLVIGLLAVGAVFLWPRLSGGAAAGPTPTVIAAVATQPPATATDGMIGVGAVGPTSTTAATAAPKTATPVNLPTANFVSPFDGAVLPTGRPVEIVLAAGDATGLASLKLAIDGRNFAVYPIDGEKLYARTLNWDAPQEAGEVVFTVTAVNVDGVSGEPQTITVNFVAAVVDVTATITPTATPLPARATTATTGTTAAPAGVASATPAATVAPPTAAPANPVGPTTLLGFEAFGNWRRGDQANGEFTQSSEQSRSGFAAKYAYNFPGPDNDFVVFSQFHDVAGRPNALTLWVYGDNSGNYLNAWIIDAEGQAWSAPFGRIQHTGWQQMTARIDPEQGWPGGHVYGPDNGQIDYPIQFSSFVLDDAANDFVGQGTIYLDDLVVTTLEE</sequence>
<protein>
    <recommendedName>
        <fullName evidence="1">non-specific serine/threonine protein kinase</fullName>
        <ecNumber evidence="1">2.7.11.1</ecNumber>
    </recommendedName>
</protein>
<evidence type="ECO:0000256" key="7">
    <source>
        <dbReference type="SAM" id="MobiDB-lite"/>
    </source>
</evidence>
<dbReference type="InterPro" id="IPR017441">
    <property type="entry name" value="Protein_kinase_ATP_BS"/>
</dbReference>
<evidence type="ECO:0000256" key="2">
    <source>
        <dbReference type="ARBA" id="ARBA00022679"/>
    </source>
</evidence>
<dbReference type="RefSeq" id="WP_095045109.1">
    <property type="nucleotide sequence ID" value="NZ_LN890656.1"/>
</dbReference>
<evidence type="ECO:0000256" key="6">
    <source>
        <dbReference type="PROSITE-ProRule" id="PRU10141"/>
    </source>
</evidence>
<evidence type="ECO:0000313" key="11">
    <source>
        <dbReference type="Proteomes" id="UP000215027"/>
    </source>
</evidence>
<keyword evidence="3 6" id="KW-0547">Nucleotide-binding</keyword>
<dbReference type="AlphaFoldDB" id="A0A160T7U2"/>
<keyword evidence="11" id="KW-1185">Reference proteome</keyword>
<proteinExistence type="predicted"/>
<dbReference type="Pfam" id="PF00069">
    <property type="entry name" value="Pkinase"/>
    <property type="match status" value="1"/>
</dbReference>
<feature type="domain" description="Protein kinase" evidence="9">
    <location>
        <begin position="10"/>
        <end position="275"/>
    </location>
</feature>
<keyword evidence="5 6" id="KW-0067">ATP-binding</keyword>
<dbReference type="EC" id="2.7.11.1" evidence="1"/>
<dbReference type="SMART" id="SM00220">
    <property type="entry name" value="S_TKc"/>
    <property type="match status" value="1"/>
</dbReference>